<proteinExistence type="predicted"/>
<dbReference type="InterPro" id="IPR015943">
    <property type="entry name" value="WD40/YVTN_repeat-like_dom_sf"/>
</dbReference>
<evidence type="ECO:0000313" key="2">
    <source>
        <dbReference type="EMBL" id="ARS90076.1"/>
    </source>
</evidence>
<sequence length="358" mass="38805">MATVYACLEDRLLVCTDSSVEWTSEVRLEGHRLECVAASPDAPERAFVGTFEESEARSGSERATGEPVSGGLFRTTDGGGSFDPLETPFVSESVTALEVSPHDPDVVYAGTEPSRVYRSSDGGDSWTHLEGIGDLPSAEEWYFPPRPHTHHVRWLEVDPFDPERLYVGIEAGAFVYSTDSGETWDERPEGSRRDNHTLAVHPDREGRVYTAAGDGYAESDDGGEFWRHPQRGLEHTYCWGLAVDPGDPGAVIVSSASGARTAHTAENAETYVYRRSGAGAEDATGAAWDRLEDTGLPTGNGVVRALFATASDDGVVYAFNNHGLFVSEDFGGRWEPLGLEWPEAYEGQTPRGLAVVDA</sequence>
<dbReference type="PANTHER" id="PTHR43739">
    <property type="entry name" value="XYLOGLUCANASE (EUROFUNG)"/>
    <property type="match status" value="1"/>
</dbReference>
<dbReference type="InterPro" id="IPR052025">
    <property type="entry name" value="Xyloglucanase_GH74"/>
</dbReference>
<keyword evidence="3" id="KW-1185">Reference proteome</keyword>
<dbReference type="OrthoDB" id="197823at2157"/>
<dbReference type="KEGG" id="naj:B1756_10280"/>
<name>A0A2Z2HS98_9EURY</name>
<accession>A0A2Z2HS98</accession>
<dbReference type="SUPFAM" id="SSF110296">
    <property type="entry name" value="Oligoxyloglucan reducing end-specific cellobiohydrolase"/>
    <property type="match status" value="1"/>
</dbReference>
<dbReference type="Gene3D" id="2.130.10.10">
    <property type="entry name" value="YVTN repeat-like/Quinoprotein amine dehydrogenase"/>
    <property type="match status" value="1"/>
</dbReference>
<dbReference type="GeneID" id="32894469"/>
<dbReference type="RefSeq" id="WP_086888451.1">
    <property type="nucleotide sequence ID" value="NZ_CP019893.1"/>
</dbReference>
<reference evidence="3" key="1">
    <citation type="submission" date="2017-02" db="EMBL/GenBank/DDBJ databases">
        <title>Natronthermophilus aegyptiacus gen. nov.,sp. nov., an aerobic, extremely halophilic alkalithermophilic archaeon isolated from the athalassohaline Wadi An Natrun, Egypt.</title>
        <authorList>
            <person name="Zhao B."/>
        </authorList>
    </citation>
    <scope>NUCLEOTIDE SEQUENCE [LARGE SCALE GENOMIC DNA]</scope>
    <source>
        <strain evidence="3">JW/NM-HA 15</strain>
    </source>
</reference>
<organism evidence="2 3">
    <name type="scientific">Natrarchaeobaculum aegyptiacum</name>
    <dbReference type="NCBI Taxonomy" id="745377"/>
    <lineage>
        <taxon>Archaea</taxon>
        <taxon>Methanobacteriati</taxon>
        <taxon>Methanobacteriota</taxon>
        <taxon>Stenosarchaea group</taxon>
        <taxon>Halobacteria</taxon>
        <taxon>Halobacteriales</taxon>
        <taxon>Natrialbaceae</taxon>
        <taxon>Natrarchaeobaculum</taxon>
    </lineage>
</organism>
<protein>
    <recommendedName>
        <fullName evidence="4">Glycosyl hydrolase</fullName>
    </recommendedName>
</protein>
<evidence type="ECO:0008006" key="4">
    <source>
        <dbReference type="Google" id="ProtNLM"/>
    </source>
</evidence>
<feature type="region of interest" description="Disordered" evidence="1">
    <location>
        <begin position="52"/>
        <end position="73"/>
    </location>
</feature>
<feature type="compositionally biased region" description="Basic and acidic residues" evidence="1">
    <location>
        <begin position="54"/>
        <end position="64"/>
    </location>
</feature>
<dbReference type="Proteomes" id="UP000250088">
    <property type="component" value="Chromosome"/>
</dbReference>
<dbReference type="GO" id="GO:0010411">
    <property type="term" value="P:xyloglucan metabolic process"/>
    <property type="evidence" value="ECO:0007669"/>
    <property type="project" value="TreeGrafter"/>
</dbReference>
<dbReference type="EMBL" id="CP019893">
    <property type="protein sequence ID" value="ARS90076.1"/>
    <property type="molecule type" value="Genomic_DNA"/>
</dbReference>
<dbReference type="CDD" id="cd15482">
    <property type="entry name" value="Sialidase_non-viral"/>
    <property type="match status" value="1"/>
</dbReference>
<evidence type="ECO:0000256" key="1">
    <source>
        <dbReference type="SAM" id="MobiDB-lite"/>
    </source>
</evidence>
<dbReference type="PANTHER" id="PTHR43739:SF5">
    <property type="entry name" value="EXO-ALPHA-SIALIDASE"/>
    <property type="match status" value="1"/>
</dbReference>
<dbReference type="AlphaFoldDB" id="A0A2Z2HS98"/>
<gene>
    <name evidence="2" type="ORF">B1756_10280</name>
</gene>
<evidence type="ECO:0000313" key="3">
    <source>
        <dbReference type="Proteomes" id="UP000250088"/>
    </source>
</evidence>